<dbReference type="Gene3D" id="3.40.50.410">
    <property type="entry name" value="von Willebrand factor, type A domain"/>
    <property type="match status" value="1"/>
</dbReference>
<protein>
    <recommendedName>
        <fullName evidence="1">VWFA domain-containing protein</fullName>
    </recommendedName>
</protein>
<evidence type="ECO:0000313" key="2">
    <source>
        <dbReference type="EMBL" id="GER94903.1"/>
    </source>
</evidence>
<name>A0A5J4L5J0_9ZZZZ</name>
<evidence type="ECO:0000259" key="1">
    <source>
        <dbReference type="PROSITE" id="PS50234"/>
    </source>
</evidence>
<reference evidence="2" key="1">
    <citation type="submission" date="2019-10" db="EMBL/GenBank/DDBJ databases">
        <title>Metagenomic sequencing of thiosulfate-disproportionating enrichment culture.</title>
        <authorList>
            <person name="Umezawa K."/>
            <person name="Kojima H."/>
            <person name="Fukui M."/>
        </authorList>
    </citation>
    <scope>NUCLEOTIDE SEQUENCE</scope>
    <source>
        <strain evidence="2">45J</strain>
    </source>
</reference>
<dbReference type="InterPro" id="IPR002035">
    <property type="entry name" value="VWF_A"/>
</dbReference>
<proteinExistence type="predicted"/>
<comment type="caution">
    <text evidence="2">The sequence shown here is derived from an EMBL/GenBank/DDBJ whole genome shotgun (WGS) entry which is preliminary data.</text>
</comment>
<feature type="domain" description="VWFA" evidence="1">
    <location>
        <begin position="37"/>
        <end position="260"/>
    </location>
</feature>
<dbReference type="EMBL" id="BLAB01000001">
    <property type="protein sequence ID" value="GER94903.1"/>
    <property type="molecule type" value="Genomic_DNA"/>
</dbReference>
<dbReference type="PROSITE" id="PS50234">
    <property type="entry name" value="VWFA"/>
    <property type="match status" value="1"/>
</dbReference>
<dbReference type="InterPro" id="IPR036465">
    <property type="entry name" value="vWFA_dom_sf"/>
</dbReference>
<dbReference type="SUPFAM" id="SSF53300">
    <property type="entry name" value="vWA-like"/>
    <property type="match status" value="1"/>
</dbReference>
<sequence>MFKMIKAVFLFVIILCLIFSGNVYSDETALFTTVAPDALIVLDLSGSMNWNPAGGTATSTSLPCTSSSCSRLAIAKTAIFNILDDNNNGTINSSDESSLNIRIGYMRFRDGNDTGGNYASGYIRLIWGIGSRYSRIYCNNATSCTITTNAGESSSATWISGERANGGTPLASALNEAKLYLDANKASDSAGACRQKFVILITDGADTYACSGDGSENQSDMYKRRRETVAKAKALADAGYKVFVIGFGADMPTCLKRTLNWAVLLWWY</sequence>
<organism evidence="2">
    <name type="scientific">hot springs metagenome</name>
    <dbReference type="NCBI Taxonomy" id="433727"/>
    <lineage>
        <taxon>unclassified sequences</taxon>
        <taxon>metagenomes</taxon>
        <taxon>ecological metagenomes</taxon>
    </lineage>
</organism>
<dbReference type="AlphaFoldDB" id="A0A5J4L5J0"/>
<gene>
    <name evidence="2" type="ORF">A45J_2669</name>
</gene>
<accession>A0A5J4L5J0</accession>